<evidence type="ECO:0000313" key="3">
    <source>
        <dbReference type="Proteomes" id="UP000593567"/>
    </source>
</evidence>
<feature type="region of interest" description="Disordered" evidence="1">
    <location>
        <begin position="1"/>
        <end position="34"/>
    </location>
</feature>
<evidence type="ECO:0000256" key="1">
    <source>
        <dbReference type="SAM" id="MobiDB-lite"/>
    </source>
</evidence>
<dbReference type="EMBL" id="VXIV02000365">
    <property type="protein sequence ID" value="KAF6038731.1"/>
    <property type="molecule type" value="Genomic_DNA"/>
</dbReference>
<gene>
    <name evidence="2" type="ORF">EB796_002956</name>
</gene>
<proteinExistence type="predicted"/>
<feature type="compositionally biased region" description="Polar residues" evidence="1">
    <location>
        <begin position="8"/>
        <end position="31"/>
    </location>
</feature>
<dbReference type="Proteomes" id="UP000593567">
    <property type="component" value="Unassembled WGS sequence"/>
</dbReference>
<keyword evidence="3" id="KW-1185">Reference proteome</keyword>
<evidence type="ECO:0000313" key="2">
    <source>
        <dbReference type="EMBL" id="KAF6038731.1"/>
    </source>
</evidence>
<sequence length="85" mass="9446">MSSGGGRDSPQQMQPISTANSKEMLTRSGSITVTTTTTGSNEGIMTYRTRYITVAILFFVNLLNYMDRYTIAGTLYTQSIIMYLI</sequence>
<dbReference type="OrthoDB" id="6770063at2759"/>
<comment type="caution">
    <text evidence="2">The sequence shown here is derived from an EMBL/GenBank/DDBJ whole genome shotgun (WGS) entry which is preliminary data.</text>
</comment>
<name>A0A7J7KKY3_BUGNE</name>
<protein>
    <submittedName>
        <fullName evidence="2">SPNS1</fullName>
    </submittedName>
</protein>
<reference evidence="2" key="1">
    <citation type="submission" date="2020-06" db="EMBL/GenBank/DDBJ databases">
        <title>Draft genome of Bugula neritina, a colonial animal packing powerful symbionts and potential medicines.</title>
        <authorList>
            <person name="Rayko M."/>
        </authorList>
    </citation>
    <scope>NUCLEOTIDE SEQUENCE [LARGE SCALE GENOMIC DNA]</scope>
    <source>
        <strain evidence="2">Kwan_BN1</strain>
    </source>
</reference>
<accession>A0A7J7KKY3</accession>
<organism evidence="2 3">
    <name type="scientific">Bugula neritina</name>
    <name type="common">Brown bryozoan</name>
    <name type="synonym">Sertularia neritina</name>
    <dbReference type="NCBI Taxonomy" id="10212"/>
    <lineage>
        <taxon>Eukaryota</taxon>
        <taxon>Metazoa</taxon>
        <taxon>Spiralia</taxon>
        <taxon>Lophotrochozoa</taxon>
        <taxon>Bryozoa</taxon>
        <taxon>Gymnolaemata</taxon>
        <taxon>Cheilostomatida</taxon>
        <taxon>Flustrina</taxon>
        <taxon>Buguloidea</taxon>
        <taxon>Bugulidae</taxon>
        <taxon>Bugula</taxon>
    </lineage>
</organism>
<dbReference type="AlphaFoldDB" id="A0A7J7KKY3"/>